<reference evidence="1 2" key="1">
    <citation type="submission" date="2023-07" db="EMBL/GenBank/DDBJ databases">
        <authorList>
            <person name="Peeters C."/>
        </authorList>
    </citation>
    <scope>NUCLEOTIDE SEQUENCE [LARGE SCALE GENOMIC DNA]</scope>
    <source>
        <strain evidence="1 2">R-38712</strain>
    </source>
</reference>
<keyword evidence="2" id="KW-1185">Reference proteome</keyword>
<dbReference type="InterPro" id="IPR009858">
    <property type="entry name" value="DUF1415"/>
</dbReference>
<name>A0ABN9I5R3_RALPI</name>
<evidence type="ECO:0008006" key="3">
    <source>
        <dbReference type="Google" id="ProtNLM"/>
    </source>
</evidence>
<sequence length="249" mass="27042">MISAHINGARRTLQITTSTPSQETLPTHRLHCPLSLPCPHAVSDHAPDFVLLDPPADAVNLDANAAALHVSTVQRWLEDAVIGLNLCPFAKAVHVKRQVRYVVSRATMDGDVLDHLRAEADLLHATPAAQIDTTLLIVPALADFLDFHSLTERAESVLAKAGYEGELQLASFHPEFVFADAEPDDIANATNRAPLPILHLLREDSIARAAAAVPDAADIYERNIATMEKLGPEGWAEMAKKFGKIPPRD</sequence>
<protein>
    <recommendedName>
        <fullName evidence="3">DUF1415 domain-containing protein</fullName>
    </recommendedName>
</protein>
<accession>A0ABN9I5R3</accession>
<proteinExistence type="predicted"/>
<dbReference type="Pfam" id="PF07209">
    <property type="entry name" value="DUF1415"/>
    <property type="match status" value="1"/>
</dbReference>
<evidence type="ECO:0000313" key="1">
    <source>
        <dbReference type="EMBL" id="CAJ0730978.1"/>
    </source>
</evidence>
<evidence type="ECO:0000313" key="2">
    <source>
        <dbReference type="Proteomes" id="UP001189303"/>
    </source>
</evidence>
<comment type="caution">
    <text evidence="1">The sequence shown here is derived from an EMBL/GenBank/DDBJ whole genome shotgun (WGS) entry which is preliminary data.</text>
</comment>
<organism evidence="1 2">
    <name type="scientific">Ralstonia pickettii</name>
    <name type="common">Burkholderia pickettii</name>
    <dbReference type="NCBI Taxonomy" id="329"/>
    <lineage>
        <taxon>Bacteria</taxon>
        <taxon>Pseudomonadati</taxon>
        <taxon>Pseudomonadota</taxon>
        <taxon>Betaproteobacteria</taxon>
        <taxon>Burkholderiales</taxon>
        <taxon>Burkholderiaceae</taxon>
        <taxon>Ralstonia</taxon>
    </lineage>
</organism>
<dbReference type="EMBL" id="CATWFT010000021">
    <property type="protein sequence ID" value="CAJ0730978.1"/>
    <property type="molecule type" value="Genomic_DNA"/>
</dbReference>
<dbReference type="Proteomes" id="UP001189303">
    <property type="component" value="Unassembled WGS sequence"/>
</dbReference>
<gene>
    <name evidence="1" type="ORF">R38712_04564</name>
</gene>